<proteinExistence type="predicted"/>
<protein>
    <submittedName>
        <fullName evidence="3">Uncharacterized protein</fullName>
    </submittedName>
</protein>
<organism evidence="3 4">
    <name type="scientific">Scophthalmus maximus</name>
    <name type="common">Turbot</name>
    <name type="synonym">Psetta maxima</name>
    <dbReference type="NCBI Taxonomy" id="52904"/>
    <lineage>
        <taxon>Eukaryota</taxon>
        <taxon>Metazoa</taxon>
        <taxon>Chordata</taxon>
        <taxon>Craniata</taxon>
        <taxon>Vertebrata</taxon>
        <taxon>Euteleostomi</taxon>
        <taxon>Actinopterygii</taxon>
        <taxon>Neopterygii</taxon>
        <taxon>Teleostei</taxon>
        <taxon>Neoteleostei</taxon>
        <taxon>Acanthomorphata</taxon>
        <taxon>Carangaria</taxon>
        <taxon>Pleuronectiformes</taxon>
        <taxon>Pleuronectoidei</taxon>
        <taxon>Scophthalmidae</taxon>
        <taxon>Scophthalmus</taxon>
    </lineage>
</organism>
<keyword evidence="2" id="KW-0812">Transmembrane</keyword>
<feature type="region of interest" description="Disordered" evidence="1">
    <location>
        <begin position="91"/>
        <end position="124"/>
    </location>
</feature>
<comment type="caution">
    <text evidence="3">The sequence shown here is derived from an EMBL/GenBank/DDBJ whole genome shotgun (WGS) entry which is preliminary data.</text>
</comment>
<dbReference type="AlphaFoldDB" id="A0A6A4ST31"/>
<evidence type="ECO:0000256" key="2">
    <source>
        <dbReference type="SAM" id="Phobius"/>
    </source>
</evidence>
<sequence length="124" mass="14152">MQQITADERPEEDIKENKSDTVLVKIMIFFFFLLLSVHPGGHKGLSGEHVFTGFTAYRINCRVQALSTSFFIVLYKNTPREAGRRLSVVRQTNTPQPHFHLPPPQTRTPLSQKERSVQCQPTVS</sequence>
<keyword evidence="2" id="KW-1133">Transmembrane helix</keyword>
<dbReference type="EMBL" id="VEVO01000010">
    <property type="protein sequence ID" value="KAF0035815.1"/>
    <property type="molecule type" value="Genomic_DNA"/>
</dbReference>
<evidence type="ECO:0000313" key="4">
    <source>
        <dbReference type="Proteomes" id="UP000438429"/>
    </source>
</evidence>
<dbReference type="Proteomes" id="UP000438429">
    <property type="component" value="Unassembled WGS sequence"/>
</dbReference>
<evidence type="ECO:0000256" key="1">
    <source>
        <dbReference type="SAM" id="MobiDB-lite"/>
    </source>
</evidence>
<keyword evidence="2" id="KW-0472">Membrane</keyword>
<name>A0A6A4ST31_SCOMX</name>
<feature type="transmembrane region" description="Helical" evidence="2">
    <location>
        <begin position="57"/>
        <end position="75"/>
    </location>
</feature>
<accession>A0A6A4ST31</accession>
<evidence type="ECO:0000313" key="3">
    <source>
        <dbReference type="EMBL" id="KAF0035815.1"/>
    </source>
</evidence>
<feature type="transmembrane region" description="Helical" evidence="2">
    <location>
        <begin position="21"/>
        <end position="37"/>
    </location>
</feature>
<feature type="compositionally biased region" description="Polar residues" evidence="1">
    <location>
        <begin position="107"/>
        <end position="124"/>
    </location>
</feature>
<reference evidence="3 4" key="1">
    <citation type="submission" date="2019-06" db="EMBL/GenBank/DDBJ databases">
        <title>Draft genomes of female and male turbot (Scophthalmus maximus).</title>
        <authorList>
            <person name="Xu H."/>
            <person name="Xu X.-W."/>
            <person name="Shao C."/>
            <person name="Chen S."/>
        </authorList>
    </citation>
    <scope>NUCLEOTIDE SEQUENCE [LARGE SCALE GENOMIC DNA]</scope>
    <source>
        <strain evidence="3">Ysfricsl-2016a</strain>
        <tissue evidence="3">Blood</tissue>
    </source>
</reference>
<gene>
    <name evidence="3" type="ORF">F2P81_011127</name>
</gene>